<dbReference type="EMBL" id="KV784355">
    <property type="protein sequence ID" value="OEU19996.1"/>
    <property type="molecule type" value="Genomic_DNA"/>
</dbReference>
<gene>
    <name evidence="2" type="ORF">FRACYDRAFT_236057</name>
</gene>
<accession>A0A1E7FPC2</accession>
<name>A0A1E7FPC2_9STRA</name>
<dbReference type="InterPro" id="IPR025714">
    <property type="entry name" value="Methyltranfer_dom"/>
</dbReference>
<dbReference type="Pfam" id="PF13383">
    <property type="entry name" value="Methyltransf_22"/>
    <property type="match status" value="2"/>
</dbReference>
<evidence type="ECO:0000313" key="3">
    <source>
        <dbReference type="Proteomes" id="UP000095751"/>
    </source>
</evidence>
<sequence>MSLTLSANTSVESAKLCDGGKWICDPHRIAHQDSCLVYNVESKNDFPFEESILKEIGSHCEIHTFDPGAFSSKAKKGGSSLPSDCAWYGSATKIPIAVSELPPSWFEADVTLRQIQVELHGADIQNTPRFFDRMYKNNYVITHKEANIAFPSGNAIEYAFLKLASEFFKDIVRPDGAAAE</sequence>
<evidence type="ECO:0000313" key="2">
    <source>
        <dbReference type="EMBL" id="OEU19996.1"/>
    </source>
</evidence>
<dbReference type="KEGG" id="fcy:FRACYDRAFT_236057"/>
<feature type="domain" description="Methyltransferase" evidence="1">
    <location>
        <begin position="15"/>
        <end position="76"/>
    </location>
</feature>
<dbReference type="PANTHER" id="PTHR32026:SF27">
    <property type="entry name" value="METHYLTRANSFERASE FKBM DOMAIN-CONTAINING PROTEIN-RELATED"/>
    <property type="match status" value="1"/>
</dbReference>
<evidence type="ECO:0000259" key="1">
    <source>
        <dbReference type="Pfam" id="PF13383"/>
    </source>
</evidence>
<organism evidence="2 3">
    <name type="scientific">Fragilariopsis cylindrus CCMP1102</name>
    <dbReference type="NCBI Taxonomy" id="635003"/>
    <lineage>
        <taxon>Eukaryota</taxon>
        <taxon>Sar</taxon>
        <taxon>Stramenopiles</taxon>
        <taxon>Ochrophyta</taxon>
        <taxon>Bacillariophyta</taxon>
        <taxon>Bacillariophyceae</taxon>
        <taxon>Bacillariophycidae</taxon>
        <taxon>Bacillariales</taxon>
        <taxon>Bacillariaceae</taxon>
        <taxon>Fragilariopsis</taxon>
    </lineage>
</organism>
<reference evidence="2 3" key="1">
    <citation type="submission" date="2016-09" db="EMBL/GenBank/DDBJ databases">
        <title>Extensive genetic diversity and differential bi-allelic expression allows diatom success in the polar Southern Ocean.</title>
        <authorList>
            <consortium name="DOE Joint Genome Institute"/>
            <person name="Mock T."/>
            <person name="Otillar R.P."/>
            <person name="Strauss J."/>
            <person name="Dupont C."/>
            <person name="Frickenhaus S."/>
            <person name="Maumus F."/>
            <person name="Mcmullan M."/>
            <person name="Sanges R."/>
            <person name="Schmutz J."/>
            <person name="Toseland A."/>
            <person name="Valas R."/>
            <person name="Veluchamy A."/>
            <person name="Ward B.J."/>
            <person name="Allen A."/>
            <person name="Barry K."/>
            <person name="Falciatore A."/>
            <person name="Ferrante M."/>
            <person name="Fortunato A.E."/>
            <person name="Gloeckner G."/>
            <person name="Gruber A."/>
            <person name="Hipkin R."/>
            <person name="Janech M."/>
            <person name="Kroth P."/>
            <person name="Leese F."/>
            <person name="Lindquist E."/>
            <person name="Lyon B.R."/>
            <person name="Martin J."/>
            <person name="Mayer C."/>
            <person name="Parker M."/>
            <person name="Quesneville H."/>
            <person name="Raymond J."/>
            <person name="Uhlig C."/>
            <person name="Valentin K.U."/>
            <person name="Worden A.Z."/>
            <person name="Armbrust E.V."/>
            <person name="Bowler C."/>
            <person name="Green B."/>
            <person name="Moulton V."/>
            <person name="Van Oosterhout C."/>
            <person name="Grigoriev I."/>
        </authorList>
    </citation>
    <scope>NUCLEOTIDE SEQUENCE [LARGE SCALE GENOMIC DNA]</scope>
    <source>
        <strain evidence="2 3">CCMP1102</strain>
    </source>
</reference>
<dbReference type="InterPro" id="IPR026913">
    <property type="entry name" value="METTL24"/>
</dbReference>
<dbReference type="PANTHER" id="PTHR32026">
    <property type="entry name" value="METHYLTRANSFERASE-LIKE PROTEIN 24"/>
    <property type="match status" value="1"/>
</dbReference>
<keyword evidence="3" id="KW-1185">Reference proteome</keyword>
<dbReference type="InParanoid" id="A0A1E7FPC2"/>
<dbReference type="OrthoDB" id="38237at2759"/>
<proteinExistence type="predicted"/>
<protein>
    <recommendedName>
        <fullName evidence="1">Methyltransferase domain-containing protein</fullName>
    </recommendedName>
</protein>
<dbReference type="Proteomes" id="UP000095751">
    <property type="component" value="Unassembled WGS sequence"/>
</dbReference>
<dbReference type="AlphaFoldDB" id="A0A1E7FPC2"/>
<feature type="domain" description="Methyltransferase" evidence="1">
    <location>
        <begin position="105"/>
        <end position="162"/>
    </location>
</feature>